<dbReference type="PANTHER" id="PTHR12271">
    <property type="entry name" value="POLY A POLYMERASE CID PAP -RELATED"/>
    <property type="match status" value="1"/>
</dbReference>
<keyword evidence="4" id="KW-1185">Reference proteome</keyword>
<feature type="compositionally biased region" description="Basic and acidic residues" evidence="1">
    <location>
        <begin position="85"/>
        <end position="100"/>
    </location>
</feature>
<dbReference type="InterPro" id="IPR054708">
    <property type="entry name" value="MTPAP-like_central"/>
</dbReference>
<dbReference type="Proteomes" id="UP000271241">
    <property type="component" value="Unassembled WGS sequence"/>
</dbReference>
<dbReference type="GO" id="GO:0016779">
    <property type="term" value="F:nucleotidyltransferase activity"/>
    <property type="evidence" value="ECO:0007669"/>
    <property type="project" value="UniProtKB-ARBA"/>
</dbReference>
<accession>A0A4P9XMH0</accession>
<evidence type="ECO:0000259" key="2">
    <source>
        <dbReference type="Pfam" id="PF22600"/>
    </source>
</evidence>
<dbReference type="Pfam" id="PF22600">
    <property type="entry name" value="MTPAP-like_central"/>
    <property type="match status" value="1"/>
</dbReference>
<dbReference type="GO" id="GO:0010605">
    <property type="term" value="P:negative regulation of macromolecule metabolic process"/>
    <property type="evidence" value="ECO:0007669"/>
    <property type="project" value="UniProtKB-ARBA"/>
</dbReference>
<evidence type="ECO:0000256" key="1">
    <source>
        <dbReference type="SAM" id="MobiDB-lite"/>
    </source>
</evidence>
<proteinExistence type="predicted"/>
<dbReference type="Gene3D" id="3.30.460.10">
    <property type="entry name" value="Beta Polymerase, domain 2"/>
    <property type="match status" value="1"/>
</dbReference>
<evidence type="ECO:0000313" key="4">
    <source>
        <dbReference type="Proteomes" id="UP000271241"/>
    </source>
</evidence>
<feature type="region of interest" description="Disordered" evidence="1">
    <location>
        <begin position="69"/>
        <end position="100"/>
    </location>
</feature>
<reference evidence="4" key="1">
    <citation type="journal article" date="2018" name="Nat. Microbiol.">
        <title>Leveraging single-cell genomics to expand the fungal tree of life.</title>
        <authorList>
            <person name="Ahrendt S.R."/>
            <person name="Quandt C.A."/>
            <person name="Ciobanu D."/>
            <person name="Clum A."/>
            <person name="Salamov A."/>
            <person name="Andreopoulos B."/>
            <person name="Cheng J.F."/>
            <person name="Woyke T."/>
            <person name="Pelin A."/>
            <person name="Henrissat B."/>
            <person name="Reynolds N.K."/>
            <person name="Benny G.L."/>
            <person name="Smith M.E."/>
            <person name="James T.Y."/>
            <person name="Grigoriev I.V."/>
        </authorList>
    </citation>
    <scope>NUCLEOTIDE SEQUENCE [LARGE SCALE GENOMIC DNA]</scope>
    <source>
        <strain evidence="4">RSA 1356</strain>
    </source>
</reference>
<protein>
    <recommendedName>
        <fullName evidence="2">Poly(A) RNA polymerase mitochondrial-like central palm domain-containing protein</fullName>
    </recommendedName>
</protein>
<dbReference type="STRING" id="78915.A0A4P9XMH0"/>
<dbReference type="CDD" id="cd05402">
    <property type="entry name" value="NT_PAP_TUTase"/>
    <property type="match status" value="1"/>
</dbReference>
<dbReference type="SUPFAM" id="SSF81301">
    <property type="entry name" value="Nucleotidyltransferase"/>
    <property type="match status" value="1"/>
</dbReference>
<feature type="domain" description="Poly(A) RNA polymerase mitochondrial-like central palm" evidence="2">
    <location>
        <begin position="201"/>
        <end position="273"/>
    </location>
</feature>
<dbReference type="InterPro" id="IPR043519">
    <property type="entry name" value="NT_sf"/>
</dbReference>
<gene>
    <name evidence="3" type="ORF">THASP1DRAFT_24723</name>
</gene>
<name>A0A4P9XMH0_9FUNG</name>
<sequence length="277" mass="31086">MPELIMPLPELSSALRSDKKTKKLIPNSGFTKWLRRNTYADYFSLVQMPLAGNQNASEDAAVVNYVRGTGRIPPPPVEADGTDVQEDKAPADETPFSKDPDAQLYLPQAGITASEARTAEITDSLERSITADIARLFQELAPSDRERAAVASRVEAMQATIRRQRAYMRDTQLVLFGYAAHLRRLDRALMIRDRTNIAASSSANGLATKDSDVDMCIISGKIEWVFQIADETERREQLKRLVYSTTNILRSMGMKKVQPIARARVPVIKFEDSRRWV</sequence>
<dbReference type="GO" id="GO:0031123">
    <property type="term" value="P:RNA 3'-end processing"/>
    <property type="evidence" value="ECO:0007669"/>
    <property type="project" value="TreeGrafter"/>
</dbReference>
<organism evidence="3 4">
    <name type="scientific">Thamnocephalis sphaerospora</name>
    <dbReference type="NCBI Taxonomy" id="78915"/>
    <lineage>
        <taxon>Eukaryota</taxon>
        <taxon>Fungi</taxon>
        <taxon>Fungi incertae sedis</taxon>
        <taxon>Zoopagomycota</taxon>
        <taxon>Zoopagomycotina</taxon>
        <taxon>Zoopagomycetes</taxon>
        <taxon>Zoopagales</taxon>
        <taxon>Sigmoideomycetaceae</taxon>
        <taxon>Thamnocephalis</taxon>
    </lineage>
</organism>
<dbReference type="EMBL" id="KZ992773">
    <property type="protein sequence ID" value="RKP07056.1"/>
    <property type="molecule type" value="Genomic_DNA"/>
</dbReference>
<evidence type="ECO:0000313" key="3">
    <source>
        <dbReference type="EMBL" id="RKP07056.1"/>
    </source>
</evidence>
<dbReference type="PANTHER" id="PTHR12271:SF40">
    <property type="entry name" value="POLY(A) RNA POLYMERASE GLD2"/>
    <property type="match status" value="1"/>
</dbReference>
<dbReference type="OrthoDB" id="2274644at2759"/>
<dbReference type="AlphaFoldDB" id="A0A4P9XMH0"/>